<dbReference type="SUPFAM" id="SSF46785">
    <property type="entry name" value="Winged helix' DNA-binding domain"/>
    <property type="match status" value="1"/>
</dbReference>
<evidence type="ECO:0000256" key="4">
    <source>
        <dbReference type="ARBA" id="ARBA00023163"/>
    </source>
</evidence>
<dbReference type="EMBL" id="BSNJ01000004">
    <property type="protein sequence ID" value="GLQ21019.1"/>
    <property type="molecule type" value="Genomic_DNA"/>
</dbReference>
<evidence type="ECO:0000256" key="1">
    <source>
        <dbReference type="ARBA" id="ARBA00011046"/>
    </source>
</evidence>
<evidence type="ECO:0000313" key="6">
    <source>
        <dbReference type="Proteomes" id="UP001161390"/>
    </source>
</evidence>
<evidence type="ECO:0000256" key="3">
    <source>
        <dbReference type="ARBA" id="ARBA00023125"/>
    </source>
</evidence>
<keyword evidence="4" id="KW-0804">Transcription</keyword>
<keyword evidence="3" id="KW-0238">DNA-binding</keyword>
<dbReference type="InterPro" id="IPR036388">
    <property type="entry name" value="WH-like_DNA-bd_sf"/>
</dbReference>
<proteinExistence type="inferred from homology"/>
<comment type="similarity">
    <text evidence="1">Belongs to the BlaI transcriptional regulatory family.</text>
</comment>
<reference evidence="5" key="1">
    <citation type="journal article" date="2014" name="Int. J. Syst. Evol. Microbiol.">
        <title>Complete genome of a new Firmicutes species belonging to the dominant human colonic microbiota ('Ruminococcus bicirculans') reveals two chromosomes and a selective capacity to utilize plant glucans.</title>
        <authorList>
            <consortium name="NISC Comparative Sequencing Program"/>
            <person name="Wegmann U."/>
            <person name="Louis P."/>
            <person name="Goesmann A."/>
            <person name="Henrissat B."/>
            <person name="Duncan S.H."/>
            <person name="Flint H.J."/>
        </authorList>
    </citation>
    <scope>NUCLEOTIDE SEQUENCE</scope>
    <source>
        <strain evidence="5">NBRC 108216</strain>
    </source>
</reference>
<name>A0ABQ5V0E1_9PROT</name>
<dbReference type="Proteomes" id="UP001161390">
    <property type="component" value="Unassembled WGS sequence"/>
</dbReference>
<dbReference type="Pfam" id="PF03965">
    <property type="entry name" value="Penicillinase_R"/>
    <property type="match status" value="1"/>
</dbReference>
<sequence length="125" mass="13862">MKPSPTELVILKHLWRTGAQSVGEIHAAVQDRLGWSRSSSRKTIERMVEKGLLDMRDQHGLNIYRARAKKIPTLAALIQSFASEVLDLDGPLPVSNLVETQLLTGDELDELEEFLSEASANQDPA</sequence>
<accession>A0ABQ5V0E1</accession>
<protein>
    <recommendedName>
        <fullName evidence="7">Penicillinase repressor</fullName>
    </recommendedName>
</protein>
<organism evidence="5 6">
    <name type="scientific">Algimonas porphyrae</name>
    <dbReference type="NCBI Taxonomy" id="1128113"/>
    <lineage>
        <taxon>Bacteria</taxon>
        <taxon>Pseudomonadati</taxon>
        <taxon>Pseudomonadota</taxon>
        <taxon>Alphaproteobacteria</taxon>
        <taxon>Maricaulales</taxon>
        <taxon>Robiginitomaculaceae</taxon>
        <taxon>Algimonas</taxon>
    </lineage>
</organism>
<evidence type="ECO:0000313" key="5">
    <source>
        <dbReference type="EMBL" id="GLQ21019.1"/>
    </source>
</evidence>
<dbReference type="InterPro" id="IPR036390">
    <property type="entry name" value="WH_DNA-bd_sf"/>
</dbReference>
<dbReference type="Gene3D" id="1.10.10.10">
    <property type="entry name" value="Winged helix-like DNA-binding domain superfamily/Winged helix DNA-binding domain"/>
    <property type="match status" value="1"/>
</dbReference>
<keyword evidence="2" id="KW-0805">Transcription regulation</keyword>
<evidence type="ECO:0008006" key="7">
    <source>
        <dbReference type="Google" id="ProtNLM"/>
    </source>
</evidence>
<dbReference type="InterPro" id="IPR005650">
    <property type="entry name" value="BlaI_family"/>
</dbReference>
<dbReference type="RefSeq" id="WP_284372146.1">
    <property type="nucleotide sequence ID" value="NZ_BSNJ01000004.1"/>
</dbReference>
<gene>
    <name evidence="5" type="ORF">GCM10007854_19740</name>
</gene>
<evidence type="ECO:0000256" key="2">
    <source>
        <dbReference type="ARBA" id="ARBA00023015"/>
    </source>
</evidence>
<comment type="caution">
    <text evidence="5">The sequence shown here is derived from an EMBL/GenBank/DDBJ whole genome shotgun (WGS) entry which is preliminary data.</text>
</comment>
<reference evidence="5" key="2">
    <citation type="submission" date="2023-01" db="EMBL/GenBank/DDBJ databases">
        <title>Draft genome sequence of Algimonas porphyrae strain NBRC 108216.</title>
        <authorList>
            <person name="Sun Q."/>
            <person name="Mori K."/>
        </authorList>
    </citation>
    <scope>NUCLEOTIDE SEQUENCE</scope>
    <source>
        <strain evidence="5">NBRC 108216</strain>
    </source>
</reference>
<keyword evidence="6" id="KW-1185">Reference proteome</keyword>